<gene>
    <name evidence="3" type="ORF">SOO65_02010</name>
</gene>
<dbReference type="PANTHER" id="PTHR30627">
    <property type="entry name" value="PEPTIDOGLYCAN D,D-TRANSPEPTIDASE"/>
    <property type="match status" value="1"/>
</dbReference>
<evidence type="ECO:0000256" key="1">
    <source>
        <dbReference type="SAM" id="Phobius"/>
    </source>
</evidence>
<dbReference type="KEGG" id="psti:SOO65_02010"/>
<dbReference type="InterPro" id="IPR012338">
    <property type="entry name" value="Beta-lactam/transpept-like"/>
</dbReference>
<reference evidence="3 4" key="1">
    <citation type="submission" date="2023-11" db="EMBL/GenBank/DDBJ databases">
        <title>Peredibacter starrii A3.12.</title>
        <authorList>
            <person name="Mitchell R.J."/>
        </authorList>
    </citation>
    <scope>NUCLEOTIDE SEQUENCE [LARGE SCALE GENOMIC DNA]</scope>
    <source>
        <strain evidence="3 4">A3.12</strain>
    </source>
</reference>
<dbReference type="AlphaFoldDB" id="A0AAX4HQQ8"/>
<dbReference type="GO" id="GO:0071972">
    <property type="term" value="F:peptidoglycan L,D-transpeptidase activity"/>
    <property type="evidence" value="ECO:0007669"/>
    <property type="project" value="TreeGrafter"/>
</dbReference>
<protein>
    <submittedName>
        <fullName evidence="3">Penicillin-binding transpeptidase domain-containing protein</fullName>
    </submittedName>
</protein>
<evidence type="ECO:0000313" key="4">
    <source>
        <dbReference type="Proteomes" id="UP001324634"/>
    </source>
</evidence>
<sequence length="419" mass="47207">MVFKDLNRKGNFALLGVLGVVALATFPAWGNLNFIKDNTLFAQPATSVKPDPVADDWSKIVSRHQSWVDQIDYDSSKYHVKYTFNDELETFIKKQLSLYRPDYTSVVVMDNETGKILAAVDYARAQNIYGRDLAFSTTHPAASIFKVITAADLLENTHIKTDTEFHFTGRSTTLYRSQLKEPNGPRRWVRTLDLEKAFATSNNVIFGRTAIENLTPAGLKKMAEKFGFNRRLVEGINLAPSVFNMAQDQYNLAEFSSGLNNKTMMSPVHGAVIGSVVANGGLLRYPVVIEQLEGISDKRTMFPPLKKDEIVLTPKTAEDLRTLFMATITQGTARSSFRRSKYLLEKLEIGGKTGSLTGGEPYGKRDWFVSYAKSLEDKNDKGISICVMIVNQKKWYIKSPLLAKNIMEYYYANLYPHKK</sequence>
<dbReference type="GO" id="GO:0005886">
    <property type="term" value="C:plasma membrane"/>
    <property type="evidence" value="ECO:0007669"/>
    <property type="project" value="TreeGrafter"/>
</dbReference>
<evidence type="ECO:0000259" key="2">
    <source>
        <dbReference type="Pfam" id="PF00905"/>
    </source>
</evidence>
<feature type="domain" description="Penicillin-binding protein transpeptidase" evidence="2">
    <location>
        <begin position="105"/>
        <end position="407"/>
    </location>
</feature>
<proteinExistence type="predicted"/>
<organism evidence="3 4">
    <name type="scientific">Peredibacter starrii</name>
    <dbReference type="NCBI Taxonomy" id="28202"/>
    <lineage>
        <taxon>Bacteria</taxon>
        <taxon>Pseudomonadati</taxon>
        <taxon>Bdellovibrionota</taxon>
        <taxon>Bacteriovoracia</taxon>
        <taxon>Bacteriovoracales</taxon>
        <taxon>Bacteriovoracaceae</taxon>
        <taxon>Peredibacter</taxon>
    </lineage>
</organism>
<dbReference type="GO" id="GO:0071555">
    <property type="term" value="P:cell wall organization"/>
    <property type="evidence" value="ECO:0007669"/>
    <property type="project" value="TreeGrafter"/>
</dbReference>
<evidence type="ECO:0000313" key="3">
    <source>
        <dbReference type="EMBL" id="WPU65513.1"/>
    </source>
</evidence>
<keyword evidence="4" id="KW-1185">Reference proteome</keyword>
<name>A0AAX4HQQ8_9BACT</name>
<keyword evidence="1" id="KW-1133">Transmembrane helix</keyword>
<dbReference type="InterPro" id="IPR001460">
    <property type="entry name" value="PCN-bd_Tpept"/>
</dbReference>
<feature type="transmembrane region" description="Helical" evidence="1">
    <location>
        <begin position="12"/>
        <end position="30"/>
    </location>
</feature>
<dbReference type="Pfam" id="PF00905">
    <property type="entry name" value="Transpeptidase"/>
    <property type="match status" value="1"/>
</dbReference>
<dbReference type="Gene3D" id="3.40.710.10">
    <property type="entry name" value="DD-peptidase/beta-lactamase superfamily"/>
    <property type="match status" value="1"/>
</dbReference>
<dbReference type="RefSeq" id="WP_321396127.1">
    <property type="nucleotide sequence ID" value="NZ_CP139487.1"/>
</dbReference>
<dbReference type="Proteomes" id="UP001324634">
    <property type="component" value="Chromosome"/>
</dbReference>
<dbReference type="GO" id="GO:0008658">
    <property type="term" value="F:penicillin binding"/>
    <property type="evidence" value="ECO:0007669"/>
    <property type="project" value="InterPro"/>
</dbReference>
<dbReference type="EMBL" id="CP139487">
    <property type="protein sequence ID" value="WPU65513.1"/>
    <property type="molecule type" value="Genomic_DNA"/>
</dbReference>
<dbReference type="PANTHER" id="PTHR30627:SF2">
    <property type="entry name" value="PEPTIDOGLYCAN D,D-TRANSPEPTIDASE MRDA"/>
    <property type="match status" value="1"/>
</dbReference>
<keyword evidence="1" id="KW-0812">Transmembrane</keyword>
<dbReference type="InterPro" id="IPR050515">
    <property type="entry name" value="Beta-lactam/transpept"/>
</dbReference>
<keyword evidence="1" id="KW-0472">Membrane</keyword>
<dbReference type="SUPFAM" id="SSF56601">
    <property type="entry name" value="beta-lactamase/transpeptidase-like"/>
    <property type="match status" value="1"/>
</dbReference>
<accession>A0AAX4HQQ8</accession>